<dbReference type="Proteomes" id="UP001204144">
    <property type="component" value="Unassembled WGS sequence"/>
</dbReference>
<evidence type="ECO:0000256" key="2">
    <source>
        <dbReference type="ARBA" id="ARBA00022801"/>
    </source>
</evidence>
<evidence type="ECO:0000313" key="5">
    <source>
        <dbReference type="Proteomes" id="UP001204144"/>
    </source>
</evidence>
<dbReference type="InterPro" id="IPR036264">
    <property type="entry name" value="Bact_exopeptidase_dim_dom"/>
</dbReference>
<sequence length="431" mass="46686">MKNISLLIILLGFSLETKAQDEKKVSVQEVYKNQIEAIGKDKKVQKSFDIIQSLEPQTMKDLVELTEIPAPPFMEQKRGERFMQMVKAAGADSIWKDEVGNVLALRKGKSRSRTVVLEAHLDTVFPLETDVKVKKHGDTLYAPGIGDDTRGLAMVLAVMKAMNTAQINTASDVLFAGVVGEEGLGDLRGVKHLFKNGNRKIDAYIAIDGGDLGRINNMALGSLRYKVTFKGPGGHSWGAFGVANPHHAIGKSIDYFDTVAGAYVANGPKTTYNVGRIGGGTSVNSIPFESWMEIDMRSVSPEKLLGIERILKEQMQKALEDYNKTVKKGDKLTLVLDKIGERPSGELGENLPLILKAIAATSYFNAQPTLTRGSTDSNIPISLGIPAVTIGRGGKSDNAHALDEWYLNDETGPLAIKLALLILVAEAGLAN</sequence>
<dbReference type="GO" id="GO:0046872">
    <property type="term" value="F:metal ion binding"/>
    <property type="evidence" value="ECO:0007669"/>
    <property type="project" value="UniProtKB-KW"/>
</dbReference>
<dbReference type="EMBL" id="RJUF01000054">
    <property type="protein sequence ID" value="MCP9764037.1"/>
    <property type="molecule type" value="Genomic_DNA"/>
</dbReference>
<dbReference type="PANTHER" id="PTHR43808">
    <property type="entry name" value="ACETYLORNITHINE DEACETYLASE"/>
    <property type="match status" value="1"/>
</dbReference>
<dbReference type="SUPFAM" id="SSF53187">
    <property type="entry name" value="Zn-dependent exopeptidases"/>
    <property type="match status" value="1"/>
</dbReference>
<feature type="domain" description="Peptidase M20 dimerisation" evidence="3">
    <location>
        <begin position="221"/>
        <end position="322"/>
    </location>
</feature>
<dbReference type="Pfam" id="PF01546">
    <property type="entry name" value="Peptidase_M20"/>
    <property type="match status" value="1"/>
</dbReference>
<name>A0AAE3H3W1_9BACT</name>
<dbReference type="SUPFAM" id="SSF55031">
    <property type="entry name" value="Bacterial exopeptidase dimerisation domain"/>
    <property type="match status" value="1"/>
</dbReference>
<dbReference type="InterPro" id="IPR050072">
    <property type="entry name" value="Peptidase_M20A"/>
</dbReference>
<reference evidence="4 5" key="1">
    <citation type="submission" date="2018-11" db="EMBL/GenBank/DDBJ databases">
        <title>Novel bacteria species description.</title>
        <authorList>
            <person name="Han J.-H."/>
        </authorList>
    </citation>
    <scope>NUCLEOTIDE SEQUENCE [LARGE SCALE GENOMIC DNA]</scope>
    <source>
        <strain evidence="4 5">KCTC23259</strain>
    </source>
</reference>
<keyword evidence="5" id="KW-1185">Reference proteome</keyword>
<dbReference type="InterPro" id="IPR011650">
    <property type="entry name" value="Peptidase_M20_dimer"/>
</dbReference>
<dbReference type="Pfam" id="PF07687">
    <property type="entry name" value="M20_dimer"/>
    <property type="match status" value="1"/>
</dbReference>
<accession>A0AAE3H3W1</accession>
<proteinExistence type="predicted"/>
<comment type="caution">
    <text evidence="4">The sequence shown here is derived from an EMBL/GenBank/DDBJ whole genome shotgun (WGS) entry which is preliminary data.</text>
</comment>
<protein>
    <submittedName>
        <fullName evidence="4">M20/M25/M40 family metallo-hydrolase</fullName>
    </submittedName>
</protein>
<evidence type="ECO:0000256" key="1">
    <source>
        <dbReference type="ARBA" id="ARBA00022723"/>
    </source>
</evidence>
<dbReference type="PANTHER" id="PTHR43808:SF17">
    <property type="entry name" value="PEPTIDASE M20"/>
    <property type="match status" value="1"/>
</dbReference>
<evidence type="ECO:0000313" key="4">
    <source>
        <dbReference type="EMBL" id="MCP9764037.1"/>
    </source>
</evidence>
<dbReference type="Gene3D" id="3.40.630.10">
    <property type="entry name" value="Zn peptidases"/>
    <property type="match status" value="1"/>
</dbReference>
<keyword evidence="1" id="KW-0479">Metal-binding</keyword>
<dbReference type="GO" id="GO:0016787">
    <property type="term" value="F:hydrolase activity"/>
    <property type="evidence" value="ECO:0007669"/>
    <property type="project" value="UniProtKB-KW"/>
</dbReference>
<dbReference type="AlphaFoldDB" id="A0AAE3H3W1"/>
<keyword evidence="2" id="KW-0378">Hydrolase</keyword>
<evidence type="ECO:0000259" key="3">
    <source>
        <dbReference type="Pfam" id="PF07687"/>
    </source>
</evidence>
<dbReference type="Gene3D" id="3.30.70.360">
    <property type="match status" value="1"/>
</dbReference>
<organism evidence="4 5">
    <name type="scientific">Lacihabitans soyangensis</name>
    <dbReference type="NCBI Taxonomy" id="869394"/>
    <lineage>
        <taxon>Bacteria</taxon>
        <taxon>Pseudomonadati</taxon>
        <taxon>Bacteroidota</taxon>
        <taxon>Cytophagia</taxon>
        <taxon>Cytophagales</taxon>
        <taxon>Leadbetterellaceae</taxon>
        <taxon>Lacihabitans</taxon>
    </lineage>
</organism>
<dbReference type="RefSeq" id="WP_255037798.1">
    <property type="nucleotide sequence ID" value="NZ_RJUF01000054.1"/>
</dbReference>
<gene>
    <name evidence="4" type="ORF">EGI31_13860</name>
</gene>
<dbReference type="InterPro" id="IPR002933">
    <property type="entry name" value="Peptidase_M20"/>
</dbReference>